<gene>
    <name evidence="2" type="ORF">MIZ03_2741</name>
</gene>
<sequence>MNISDMTNSVKAYAMLRGQSSTATAATSSSTTATDSLSQAFSQADKRVQQQLDVTSAQLSSFGKLKSAFSDVQDAAKALSAPKAGATDADISQAASNFIKAFNATLKTTQTSPSQATSAQEIIGARRAQTDLRRVLGSDSSLSNSLKGVGITQQSDGSLSLDTSKFQSAIKTNAADLRATVTKLGQQSQAVATRELADNGNLGSALKTLTTQSNSLKARQTEQQAALASLQQFASQQNTAFSSNNGLAAYNSIYTSFK</sequence>
<dbReference type="Pfam" id="PF07195">
    <property type="entry name" value="FliD_C"/>
    <property type="match status" value="1"/>
</dbReference>
<dbReference type="Proteomes" id="UP000824366">
    <property type="component" value="Chromosome"/>
</dbReference>
<accession>A0ABN6D717</accession>
<dbReference type="InterPro" id="IPR010809">
    <property type="entry name" value="FliD_C"/>
</dbReference>
<protein>
    <recommendedName>
        <fullName evidence="1">Flagellar hook-associated protein 2 C-terminal domain-containing protein</fullName>
    </recommendedName>
</protein>
<name>A0ABN6D717_9BURK</name>
<proteinExistence type="predicted"/>
<evidence type="ECO:0000313" key="3">
    <source>
        <dbReference type="Proteomes" id="UP000824366"/>
    </source>
</evidence>
<dbReference type="EMBL" id="AP024238">
    <property type="protein sequence ID" value="BCO27850.1"/>
    <property type="molecule type" value="Genomic_DNA"/>
</dbReference>
<keyword evidence="3" id="KW-1185">Reference proteome</keyword>
<organism evidence="2 3">
    <name type="scientific">Rhodoferax lithotrophicus</name>
    <dbReference type="NCBI Taxonomy" id="2798804"/>
    <lineage>
        <taxon>Bacteria</taxon>
        <taxon>Pseudomonadati</taxon>
        <taxon>Pseudomonadota</taxon>
        <taxon>Betaproteobacteria</taxon>
        <taxon>Burkholderiales</taxon>
        <taxon>Comamonadaceae</taxon>
        <taxon>Rhodoferax</taxon>
    </lineage>
</organism>
<evidence type="ECO:0000313" key="2">
    <source>
        <dbReference type="EMBL" id="BCO27850.1"/>
    </source>
</evidence>
<evidence type="ECO:0000259" key="1">
    <source>
        <dbReference type="Pfam" id="PF07195"/>
    </source>
</evidence>
<dbReference type="RefSeq" id="WP_223903860.1">
    <property type="nucleotide sequence ID" value="NZ_AP024238.1"/>
</dbReference>
<feature type="domain" description="Flagellar hook-associated protein 2 C-terminal" evidence="1">
    <location>
        <begin position="93"/>
        <end position="233"/>
    </location>
</feature>
<reference evidence="2 3" key="1">
    <citation type="journal article" date="2021" name="Microbiol. Spectr.">
        <title>A Single Bacterium Capable of Oxidation and Reduction of Iron at Circumneutral pH.</title>
        <authorList>
            <person name="Kato S."/>
            <person name="Ohkuma M."/>
        </authorList>
    </citation>
    <scope>NUCLEOTIDE SEQUENCE [LARGE SCALE GENOMIC DNA]</scope>
    <source>
        <strain evidence="2 3">MIZ03</strain>
    </source>
</reference>